<dbReference type="GO" id="GO:0032259">
    <property type="term" value="P:methylation"/>
    <property type="evidence" value="ECO:0007669"/>
    <property type="project" value="UniProtKB-KW"/>
</dbReference>
<organism evidence="4 5">
    <name type="scientific">Dicentrarchus labrax</name>
    <name type="common">European seabass</name>
    <name type="synonym">Morone labrax</name>
    <dbReference type="NCBI Taxonomy" id="13489"/>
    <lineage>
        <taxon>Eukaryota</taxon>
        <taxon>Metazoa</taxon>
        <taxon>Chordata</taxon>
        <taxon>Craniata</taxon>
        <taxon>Vertebrata</taxon>
        <taxon>Euteleostomi</taxon>
        <taxon>Actinopterygii</taxon>
        <taxon>Neopterygii</taxon>
        <taxon>Teleostei</taxon>
        <taxon>Neoteleostei</taxon>
        <taxon>Acanthomorphata</taxon>
        <taxon>Eupercaria</taxon>
        <taxon>Moronidae</taxon>
        <taxon>Dicentrarchus</taxon>
    </lineage>
</organism>
<dbReference type="RefSeq" id="XP_051241954.1">
    <property type="nucleotide sequence ID" value="XM_051385994.1"/>
</dbReference>
<feature type="compositionally biased region" description="Basic residues" evidence="2">
    <location>
        <begin position="565"/>
        <end position="575"/>
    </location>
</feature>
<feature type="binding site" evidence="1">
    <location>
        <position position="352"/>
    </location>
    <ligand>
        <name>S-adenosyl-L-methionine</name>
        <dbReference type="ChEBI" id="CHEBI:59789"/>
    </ligand>
</feature>
<dbReference type="Gene3D" id="3.30.70.1170">
    <property type="entry name" value="Sun protein, domain 3"/>
    <property type="match status" value="1"/>
</dbReference>
<dbReference type="Proteomes" id="UP000694389">
    <property type="component" value="Unassembled WGS sequence"/>
</dbReference>
<dbReference type="AlphaFoldDB" id="A0A8C4IWU7"/>
<keyword evidence="1" id="KW-0489">Methyltransferase</keyword>
<reference evidence="4" key="2">
    <citation type="submission" date="2025-09" db="UniProtKB">
        <authorList>
            <consortium name="Ensembl"/>
        </authorList>
    </citation>
    <scope>IDENTIFICATION</scope>
</reference>
<evidence type="ECO:0000259" key="3">
    <source>
        <dbReference type="PROSITE" id="PS51686"/>
    </source>
</evidence>
<dbReference type="PANTHER" id="PTHR14663">
    <property type="entry name" value="METHYLTRANSFERASE NSUN7-RELATED"/>
    <property type="match status" value="1"/>
</dbReference>
<feature type="region of interest" description="Disordered" evidence="2">
    <location>
        <begin position="562"/>
        <end position="689"/>
    </location>
</feature>
<comment type="similarity">
    <text evidence="1">Belongs to the class I-like SAM-binding methyltransferase superfamily. RsmB/NOP family.</text>
</comment>
<keyword evidence="1" id="KW-0808">Transferase</keyword>
<feature type="compositionally biased region" description="Polar residues" evidence="2">
    <location>
        <begin position="711"/>
        <end position="720"/>
    </location>
</feature>
<feature type="domain" description="SAM-dependent MTase RsmB/NOP-type" evidence="3">
    <location>
        <begin position="219"/>
        <end position="533"/>
    </location>
</feature>
<keyword evidence="5" id="KW-1185">Reference proteome</keyword>
<dbReference type="GeneID" id="127355278"/>
<gene>
    <name evidence="4" type="primary">LOC127355278</name>
</gene>
<dbReference type="InterPro" id="IPR049561">
    <property type="entry name" value="NSUN5_7_fdxn-like"/>
</dbReference>
<dbReference type="Ensembl" id="ENSDLAT00005066785.2">
    <property type="protein sequence ID" value="ENSDLAP00005063127.2"/>
    <property type="gene ID" value="ENSDLAG00005026267.2"/>
</dbReference>
<accession>A0A8C4IWU7</accession>
<dbReference type="GeneTree" id="ENSGT00940000157352"/>
<dbReference type="GO" id="GO:0008168">
    <property type="term" value="F:methyltransferase activity"/>
    <property type="evidence" value="ECO:0007669"/>
    <property type="project" value="UniProtKB-KW"/>
</dbReference>
<feature type="compositionally biased region" description="Basic and acidic residues" evidence="2">
    <location>
        <begin position="750"/>
        <end position="766"/>
    </location>
</feature>
<dbReference type="Gene3D" id="3.40.50.150">
    <property type="entry name" value="Vaccinia Virus protein VP39"/>
    <property type="match status" value="1"/>
</dbReference>
<dbReference type="PANTHER" id="PTHR14663:SF2">
    <property type="entry name" value="METHYLTRANSFERASE NSUN7-RELATED"/>
    <property type="match status" value="1"/>
</dbReference>
<proteinExistence type="inferred from homology"/>
<keyword evidence="1" id="KW-0949">S-adenosyl-L-methionine</keyword>
<feature type="compositionally biased region" description="Basic residues" evidence="2">
    <location>
        <begin position="656"/>
        <end position="684"/>
    </location>
</feature>
<feature type="compositionally biased region" description="Low complexity" evidence="2">
    <location>
        <begin position="799"/>
        <end position="840"/>
    </location>
</feature>
<reference evidence="4" key="1">
    <citation type="submission" date="2025-08" db="UniProtKB">
        <authorList>
            <consortium name="Ensembl"/>
        </authorList>
    </citation>
    <scope>IDENTIFICATION</scope>
</reference>
<feature type="compositionally biased region" description="Basic residues" evidence="2">
    <location>
        <begin position="628"/>
        <end position="644"/>
    </location>
</feature>
<evidence type="ECO:0000313" key="5">
    <source>
        <dbReference type="Proteomes" id="UP000694389"/>
    </source>
</evidence>
<dbReference type="SUPFAM" id="SSF53335">
    <property type="entry name" value="S-adenosyl-L-methionine-dependent methyltransferases"/>
    <property type="match status" value="1"/>
</dbReference>
<evidence type="ECO:0000256" key="2">
    <source>
        <dbReference type="SAM" id="MobiDB-lite"/>
    </source>
</evidence>
<protein>
    <recommendedName>
        <fullName evidence="3">SAM-dependent MTase RsmB/NOP-type domain-containing protein</fullName>
    </recommendedName>
</protein>
<dbReference type="Pfam" id="PF21148">
    <property type="entry name" value="NSUN5_fdxn-like"/>
    <property type="match status" value="1"/>
</dbReference>
<dbReference type="OrthoDB" id="6817893at2759"/>
<comment type="caution">
    <text evidence="1">Lacks conserved residue(s) required for the propagation of feature annotation.</text>
</comment>
<dbReference type="OMA" id="TMHSEHG"/>
<keyword evidence="1" id="KW-0694">RNA-binding</keyword>
<evidence type="ECO:0000256" key="1">
    <source>
        <dbReference type="PROSITE-ProRule" id="PRU01023"/>
    </source>
</evidence>
<dbReference type="InterPro" id="IPR001678">
    <property type="entry name" value="MeTrfase_RsmB-F_NOP2_dom"/>
</dbReference>
<dbReference type="PROSITE" id="PS51686">
    <property type="entry name" value="SAM_MT_RSMB_NOP"/>
    <property type="match status" value="1"/>
</dbReference>
<dbReference type="GO" id="GO:0003723">
    <property type="term" value="F:RNA binding"/>
    <property type="evidence" value="ECO:0007669"/>
    <property type="project" value="UniProtKB-UniRule"/>
</dbReference>
<feature type="compositionally biased region" description="Basic and acidic residues" evidence="2">
    <location>
        <begin position="607"/>
        <end position="616"/>
    </location>
</feature>
<dbReference type="InterPro" id="IPR029063">
    <property type="entry name" value="SAM-dependent_MTases_sf"/>
</dbReference>
<feature type="region of interest" description="Disordered" evidence="2">
    <location>
        <begin position="710"/>
        <end position="840"/>
    </location>
</feature>
<sequence>MSCVAPMRRILNDKVGSSKDVNTSSVTEQIFISPEDHSQPTNKEPLSFLPPLPHLSSLPSPVSPPSNQAYLQAAAIFQKLRTEKPVTQQLLHYGKKTDTSLPESGDKPTQRQAYQLAFSTLKYQDLLEDVITDSCFHTSQHISSDLLPLAMVMLFDFQDRRFLSHERSSKEAEEPLQEVRDLQGSLQRCKTKLAASLARCRVKQNLQSVSCFLSDAVRTKQHRAKCLPLYAWVNTLKTSVEEVCEVLQSAGLSEVENMTDLRESTFCRDPLCPDTLVFSKQLHALLRHSSLAITHVLNSQDRSVCVAVSVLRPLLFENGDVLVVGSFSAVTVAHISIVAAARSGRVLVCGADHTPLQIEEIQELLSQMDIKNVRVLSEAFCGLDEWDQAVQRLKVIIVLPQCSSSALNDPVPTIHSEHGDWDLLPDLSHGCVSLSKIHTMATQQARLLAHALSFPKVQTVVYCTRSVYPEENEQLVKRVLEKTHTHPKLLPFRVNGPIFPDDNQSGDTADPKFFRLEPSQFTNGCFIARLSRQADPTKVETVQDVLARAAAKGLLGGIIPEQSKSVKKGKSKKNRAASAGSKPPSPSSRERQTGGESVNGQDPVAPLDHEEKKGECSEEEKEEDKRGKGGNKRRRHKRKVKRQPKQANRTTTVSKSQKKKPVKRKVNQTHHKRRLTKSKPRRIPRLTLTLISSAKPTKLSPITALAHKLSDNATIKSQQTAFSPLPAARPAPPTPHGASKQAQRQNTGPERAEKTLKGSAEPDSRSKARPKVVRLKREEVTLGTSKPADFTLPPISFTSASSLSGRSGSSLSQRPSRASNSQLAQISASSSSSSISLPGL</sequence>
<dbReference type="InterPro" id="IPR042620">
    <property type="entry name" value="NSUN7"/>
</dbReference>
<name>A0A8C4IWU7_DICLA</name>
<evidence type="ECO:0000313" key="4">
    <source>
        <dbReference type="Ensembl" id="ENSDLAP00005063127.2"/>
    </source>
</evidence>